<reference evidence="10 11" key="1">
    <citation type="journal article" date="2019" name="Int. J. Syst. Evol. Microbiol.">
        <title>The Global Catalogue of Microorganisms (GCM) 10K type strain sequencing project: providing services to taxonomists for standard genome sequencing and annotation.</title>
        <authorList>
            <consortium name="The Broad Institute Genomics Platform"/>
            <consortium name="The Broad Institute Genome Sequencing Center for Infectious Disease"/>
            <person name="Wu L."/>
            <person name="Ma J."/>
        </authorList>
    </citation>
    <scope>NUCLEOTIDE SEQUENCE [LARGE SCALE GENOMIC DNA]</scope>
    <source>
        <strain evidence="10 11">CGMCC 1.16026</strain>
    </source>
</reference>
<sequence length="352" mass="37466">MSILLVGSDADAAGSVAAGLEGEDDRLRVDPIADVDGTIERVANGSDDAVVAVLDRPEEGGLRLVERLRARDPELPVVLYADGGTEDAAAEALAAGATDYVRTSPSIEGYVLLARRVTSAVESARAIREAERRRDRLERFVEVVSHDLRNPLNVAQGRLDLARGECDSEHLEPAADAVDRSLALVADLLTLAREGRTVSRVERVTLADAVEESWASVETGDATLVVDPEADREIRGHPGRTRQLLENLLGNAVRHGGDGVTVRVEIVEPMYTTTRAVDGGGAGFYVADDGPGIPKNDRKRVFETGYTTATDGTGFGLNIAKEIAEAHGWEIRATASREGGTRIEVTGVDVVG</sequence>
<name>A0ABD5QUM7_9EURY</name>
<dbReference type="InterPro" id="IPR011006">
    <property type="entry name" value="CheY-like_superfamily"/>
</dbReference>
<dbReference type="PANTHER" id="PTHR43711:SF1">
    <property type="entry name" value="HISTIDINE KINASE 1"/>
    <property type="match status" value="1"/>
</dbReference>
<dbReference type="Pfam" id="PF00072">
    <property type="entry name" value="Response_reg"/>
    <property type="match status" value="1"/>
</dbReference>
<evidence type="ECO:0000256" key="6">
    <source>
        <dbReference type="ARBA" id="ARBA00023012"/>
    </source>
</evidence>
<dbReference type="CDD" id="cd00082">
    <property type="entry name" value="HisKA"/>
    <property type="match status" value="1"/>
</dbReference>
<dbReference type="Gene3D" id="3.30.565.10">
    <property type="entry name" value="Histidine kinase-like ATPase, C-terminal domain"/>
    <property type="match status" value="1"/>
</dbReference>
<dbReference type="SUPFAM" id="SSF52172">
    <property type="entry name" value="CheY-like"/>
    <property type="match status" value="1"/>
</dbReference>
<comment type="caution">
    <text evidence="10">The sequence shown here is derived from an EMBL/GenBank/DDBJ whole genome shotgun (WGS) entry which is preliminary data.</text>
</comment>
<dbReference type="Gene3D" id="1.10.287.130">
    <property type="match status" value="1"/>
</dbReference>
<dbReference type="InterPro" id="IPR003594">
    <property type="entry name" value="HATPase_dom"/>
</dbReference>
<evidence type="ECO:0000313" key="11">
    <source>
        <dbReference type="Proteomes" id="UP001596145"/>
    </source>
</evidence>
<dbReference type="RefSeq" id="WP_379748971.1">
    <property type="nucleotide sequence ID" value="NZ_JBHSKV010000018.1"/>
</dbReference>
<dbReference type="PRINTS" id="PR00344">
    <property type="entry name" value="BCTRLSENSOR"/>
</dbReference>
<dbReference type="SMART" id="SM00387">
    <property type="entry name" value="HATPase_c"/>
    <property type="match status" value="1"/>
</dbReference>
<protein>
    <recommendedName>
        <fullName evidence="2">histidine kinase</fullName>
        <ecNumber evidence="2">2.7.13.3</ecNumber>
    </recommendedName>
</protein>
<feature type="domain" description="Response regulatory" evidence="9">
    <location>
        <begin position="2"/>
        <end position="118"/>
    </location>
</feature>
<dbReference type="SUPFAM" id="SSF55874">
    <property type="entry name" value="ATPase domain of HSP90 chaperone/DNA topoisomerase II/histidine kinase"/>
    <property type="match status" value="1"/>
</dbReference>
<dbReference type="InterPro" id="IPR003661">
    <property type="entry name" value="HisK_dim/P_dom"/>
</dbReference>
<keyword evidence="4" id="KW-0808">Transferase</keyword>
<dbReference type="PROSITE" id="PS50109">
    <property type="entry name" value="HIS_KIN"/>
    <property type="match status" value="1"/>
</dbReference>
<dbReference type="Pfam" id="PF00512">
    <property type="entry name" value="HisKA"/>
    <property type="match status" value="1"/>
</dbReference>
<keyword evidence="11" id="KW-1185">Reference proteome</keyword>
<accession>A0ABD5QUM7</accession>
<dbReference type="InterPro" id="IPR036890">
    <property type="entry name" value="HATPase_C_sf"/>
</dbReference>
<evidence type="ECO:0000256" key="7">
    <source>
        <dbReference type="PROSITE-ProRule" id="PRU00169"/>
    </source>
</evidence>
<dbReference type="GO" id="GO:0004673">
    <property type="term" value="F:protein histidine kinase activity"/>
    <property type="evidence" value="ECO:0007669"/>
    <property type="project" value="UniProtKB-EC"/>
</dbReference>
<dbReference type="Proteomes" id="UP001596145">
    <property type="component" value="Unassembled WGS sequence"/>
</dbReference>
<dbReference type="EC" id="2.7.13.3" evidence="2"/>
<dbReference type="SUPFAM" id="SSF47384">
    <property type="entry name" value="Homodimeric domain of signal transducing histidine kinase"/>
    <property type="match status" value="1"/>
</dbReference>
<evidence type="ECO:0000313" key="10">
    <source>
        <dbReference type="EMBL" id="MFC5135819.1"/>
    </source>
</evidence>
<comment type="catalytic activity">
    <reaction evidence="1">
        <text>ATP + protein L-histidine = ADP + protein N-phospho-L-histidine.</text>
        <dbReference type="EC" id="2.7.13.3"/>
    </reaction>
</comment>
<keyword evidence="3" id="KW-0597">Phosphoprotein</keyword>
<comment type="caution">
    <text evidence="7">Lacks conserved residue(s) required for the propagation of feature annotation.</text>
</comment>
<evidence type="ECO:0000259" key="9">
    <source>
        <dbReference type="PROSITE" id="PS50110"/>
    </source>
</evidence>
<feature type="domain" description="Histidine kinase" evidence="8">
    <location>
        <begin position="143"/>
        <end position="346"/>
    </location>
</feature>
<dbReference type="AlphaFoldDB" id="A0ABD5QUM7"/>
<dbReference type="InterPro" id="IPR004358">
    <property type="entry name" value="Sig_transdc_His_kin-like_C"/>
</dbReference>
<proteinExistence type="predicted"/>
<dbReference type="InterPro" id="IPR050736">
    <property type="entry name" value="Sensor_HK_Regulatory"/>
</dbReference>
<gene>
    <name evidence="10" type="ORF">ACFPJA_13965</name>
</gene>
<organism evidence="10 11">
    <name type="scientific">Halorubrum glutamatedens</name>
    <dbReference type="NCBI Taxonomy" id="2707018"/>
    <lineage>
        <taxon>Archaea</taxon>
        <taxon>Methanobacteriati</taxon>
        <taxon>Methanobacteriota</taxon>
        <taxon>Stenosarchaea group</taxon>
        <taxon>Halobacteria</taxon>
        <taxon>Halobacteriales</taxon>
        <taxon>Haloferacaceae</taxon>
        <taxon>Halorubrum</taxon>
    </lineage>
</organism>
<dbReference type="Pfam" id="PF02518">
    <property type="entry name" value="HATPase_c"/>
    <property type="match status" value="1"/>
</dbReference>
<dbReference type="EMBL" id="JBHSKV010000018">
    <property type="protein sequence ID" value="MFC5135819.1"/>
    <property type="molecule type" value="Genomic_DNA"/>
</dbReference>
<dbReference type="InterPro" id="IPR036097">
    <property type="entry name" value="HisK_dim/P_sf"/>
</dbReference>
<evidence type="ECO:0000256" key="2">
    <source>
        <dbReference type="ARBA" id="ARBA00012438"/>
    </source>
</evidence>
<evidence type="ECO:0000256" key="5">
    <source>
        <dbReference type="ARBA" id="ARBA00022777"/>
    </source>
</evidence>
<evidence type="ECO:0000259" key="8">
    <source>
        <dbReference type="PROSITE" id="PS50109"/>
    </source>
</evidence>
<evidence type="ECO:0000256" key="4">
    <source>
        <dbReference type="ARBA" id="ARBA00022679"/>
    </source>
</evidence>
<dbReference type="Gene3D" id="3.40.50.2300">
    <property type="match status" value="1"/>
</dbReference>
<dbReference type="InterPro" id="IPR005467">
    <property type="entry name" value="His_kinase_dom"/>
</dbReference>
<dbReference type="InterPro" id="IPR001789">
    <property type="entry name" value="Sig_transdc_resp-reg_receiver"/>
</dbReference>
<dbReference type="CDD" id="cd00075">
    <property type="entry name" value="HATPase"/>
    <property type="match status" value="1"/>
</dbReference>
<dbReference type="PROSITE" id="PS50110">
    <property type="entry name" value="RESPONSE_REGULATORY"/>
    <property type="match status" value="1"/>
</dbReference>
<keyword evidence="5 10" id="KW-0418">Kinase</keyword>
<dbReference type="SMART" id="SM00388">
    <property type="entry name" value="HisKA"/>
    <property type="match status" value="1"/>
</dbReference>
<evidence type="ECO:0000256" key="3">
    <source>
        <dbReference type="ARBA" id="ARBA00022553"/>
    </source>
</evidence>
<dbReference type="PANTHER" id="PTHR43711">
    <property type="entry name" value="TWO-COMPONENT HISTIDINE KINASE"/>
    <property type="match status" value="1"/>
</dbReference>
<keyword evidence="6" id="KW-0902">Two-component regulatory system</keyword>
<dbReference type="GO" id="GO:0000160">
    <property type="term" value="P:phosphorelay signal transduction system"/>
    <property type="evidence" value="ECO:0007669"/>
    <property type="project" value="UniProtKB-KW"/>
</dbReference>
<evidence type="ECO:0000256" key="1">
    <source>
        <dbReference type="ARBA" id="ARBA00000085"/>
    </source>
</evidence>